<accession>A0AC34PWF2</accession>
<protein>
    <submittedName>
        <fullName evidence="2">F-box domain-containing protein</fullName>
    </submittedName>
</protein>
<evidence type="ECO:0000313" key="1">
    <source>
        <dbReference type="Proteomes" id="UP000887576"/>
    </source>
</evidence>
<evidence type="ECO:0000313" key="2">
    <source>
        <dbReference type="WBParaSite" id="JU765_v2.g10623.t1"/>
    </source>
</evidence>
<dbReference type="WBParaSite" id="JU765_v2.g10623.t1">
    <property type="protein sequence ID" value="JU765_v2.g10623.t1"/>
    <property type="gene ID" value="JU765_v2.g10623"/>
</dbReference>
<dbReference type="Proteomes" id="UP000887576">
    <property type="component" value="Unplaced"/>
</dbReference>
<organism evidence="1 2">
    <name type="scientific">Panagrolaimus sp. JU765</name>
    <dbReference type="NCBI Taxonomy" id="591449"/>
    <lineage>
        <taxon>Eukaryota</taxon>
        <taxon>Metazoa</taxon>
        <taxon>Ecdysozoa</taxon>
        <taxon>Nematoda</taxon>
        <taxon>Chromadorea</taxon>
        <taxon>Rhabditida</taxon>
        <taxon>Tylenchina</taxon>
        <taxon>Panagrolaimomorpha</taxon>
        <taxon>Panagrolaimoidea</taxon>
        <taxon>Panagrolaimidae</taxon>
        <taxon>Panagrolaimus</taxon>
    </lineage>
</organism>
<proteinExistence type="predicted"/>
<sequence length="292" mass="34084">MEYFNFLGLPEVVQDLIVHEIVHNSIPNDRIQLARTCKYLNEAVKRAKPKKIILQQFQVEKLIMSTNSLYAKETQCSELFHRLFEASKFVTELEFCHYSFFPEFTAFYNKFEHLDFLDFSGTIEMFNSLSHLPSKIKVYIVSHYDPSLLENITKKTTNNPLSSLFIDDCIPVADLQRFLQATKLKNGCEIYFKVRNSKGKRIHVFMTFIDDEHGFEIETFPEESSLIVADQKYDERVTFINDTLGCQISVIKVEELIGTIQKLKKGRIPLPDLLRENNRKRGPPSFFEDESQ</sequence>
<reference evidence="2" key="1">
    <citation type="submission" date="2022-11" db="UniProtKB">
        <authorList>
            <consortium name="WormBaseParasite"/>
        </authorList>
    </citation>
    <scope>IDENTIFICATION</scope>
</reference>
<name>A0AC34PWF2_9BILA</name>